<dbReference type="InterPro" id="IPR036318">
    <property type="entry name" value="FAD-bd_PCMH-like_sf"/>
</dbReference>
<dbReference type="OrthoDB" id="9810759at2"/>
<feature type="transmembrane region" description="Helical" evidence="12">
    <location>
        <begin position="332"/>
        <end position="354"/>
    </location>
</feature>
<dbReference type="GO" id="GO:0008324">
    <property type="term" value="F:monoatomic cation transmembrane transporter activity"/>
    <property type="evidence" value="ECO:0007669"/>
    <property type="project" value="InterPro"/>
</dbReference>
<evidence type="ECO:0000256" key="1">
    <source>
        <dbReference type="ARBA" id="ARBA00004651"/>
    </source>
</evidence>
<evidence type="ECO:0000256" key="10">
    <source>
        <dbReference type="ARBA" id="ARBA00023065"/>
    </source>
</evidence>
<evidence type="ECO:0000256" key="7">
    <source>
        <dbReference type="ARBA" id="ARBA00022692"/>
    </source>
</evidence>
<organism evidence="14 15">
    <name type="scientific">Marinospirillum celere</name>
    <dbReference type="NCBI Taxonomy" id="1122252"/>
    <lineage>
        <taxon>Bacteria</taxon>
        <taxon>Pseudomonadati</taxon>
        <taxon>Pseudomonadota</taxon>
        <taxon>Gammaproteobacteria</taxon>
        <taxon>Oceanospirillales</taxon>
        <taxon>Oceanospirillaceae</taxon>
        <taxon>Marinospirillum</taxon>
    </lineage>
</organism>
<evidence type="ECO:0000256" key="8">
    <source>
        <dbReference type="ARBA" id="ARBA00022958"/>
    </source>
</evidence>
<evidence type="ECO:0000256" key="9">
    <source>
        <dbReference type="ARBA" id="ARBA00022989"/>
    </source>
</evidence>
<dbReference type="InterPro" id="IPR016169">
    <property type="entry name" value="FAD-bd_PCMH_sub2"/>
</dbReference>
<keyword evidence="3" id="KW-0050">Antiport</keyword>
<dbReference type="NCBIfam" id="NF003715">
    <property type="entry name" value="PRK05326.1-2"/>
    <property type="match status" value="1"/>
</dbReference>
<dbReference type="SUPFAM" id="SSF116726">
    <property type="entry name" value="TrkA C-terminal domain-like"/>
    <property type="match status" value="1"/>
</dbReference>
<dbReference type="SMART" id="SM01091">
    <property type="entry name" value="CorC_HlyC"/>
    <property type="match status" value="1"/>
</dbReference>
<dbReference type="Gene3D" id="3.30.70.1450">
    <property type="entry name" value="Regulator of K+ conductance, C-terminal domain"/>
    <property type="match status" value="1"/>
</dbReference>
<dbReference type="GO" id="GO:0015297">
    <property type="term" value="F:antiporter activity"/>
    <property type="evidence" value="ECO:0007669"/>
    <property type="project" value="UniProtKB-KW"/>
</dbReference>
<dbReference type="Pfam" id="PF02080">
    <property type="entry name" value="TrkA_C"/>
    <property type="match status" value="1"/>
</dbReference>
<dbReference type="STRING" id="1122252.SAMN05660443_2165"/>
<keyword evidence="10" id="KW-0406">Ion transport</keyword>
<dbReference type="EMBL" id="FOLH01000004">
    <property type="protein sequence ID" value="SFC30607.1"/>
    <property type="molecule type" value="Genomic_DNA"/>
</dbReference>
<dbReference type="PANTHER" id="PTHR32507">
    <property type="entry name" value="NA(+)/H(+) ANTIPORTER 1"/>
    <property type="match status" value="1"/>
</dbReference>
<evidence type="ECO:0000313" key="15">
    <source>
        <dbReference type="Proteomes" id="UP000199058"/>
    </source>
</evidence>
<dbReference type="Pfam" id="PF00999">
    <property type="entry name" value="Na_H_Exchanger"/>
    <property type="match status" value="1"/>
</dbReference>
<dbReference type="GO" id="GO:0006813">
    <property type="term" value="P:potassium ion transport"/>
    <property type="evidence" value="ECO:0007669"/>
    <property type="project" value="UniProtKB-KW"/>
</dbReference>
<reference evidence="14 15" key="1">
    <citation type="submission" date="2016-10" db="EMBL/GenBank/DDBJ databases">
        <authorList>
            <person name="de Groot N.N."/>
        </authorList>
    </citation>
    <scope>NUCLEOTIDE SEQUENCE [LARGE SCALE GENOMIC DNA]</scope>
    <source>
        <strain evidence="14 15">DSM 18438</strain>
    </source>
</reference>
<accession>A0A1I1I2R8</accession>
<comment type="subcellular location">
    <subcellularLocation>
        <location evidence="1">Cell membrane</location>
        <topology evidence="1">Multi-pass membrane protein</topology>
    </subcellularLocation>
</comment>
<gene>
    <name evidence="14" type="ORF">SAMN05660443_2165</name>
</gene>
<dbReference type="SUPFAM" id="SSF56176">
    <property type="entry name" value="FAD-binding/transporter-associated domain-like"/>
    <property type="match status" value="1"/>
</dbReference>
<dbReference type="GO" id="GO:0005886">
    <property type="term" value="C:plasma membrane"/>
    <property type="evidence" value="ECO:0007669"/>
    <property type="project" value="UniProtKB-SubCell"/>
</dbReference>
<dbReference type="Pfam" id="PF03471">
    <property type="entry name" value="CorC_HlyC"/>
    <property type="match status" value="1"/>
</dbReference>
<dbReference type="PANTHER" id="PTHR32507:SF7">
    <property type="entry name" value="K(+)_H(+) ANTIPORTER NHAP2"/>
    <property type="match status" value="1"/>
</dbReference>
<keyword evidence="9 12" id="KW-1133">Transmembrane helix</keyword>
<dbReference type="NCBIfam" id="NF003716">
    <property type="entry name" value="PRK05326.1-3"/>
    <property type="match status" value="1"/>
</dbReference>
<keyword evidence="4" id="KW-1003">Cell membrane</keyword>
<dbReference type="InterPro" id="IPR038770">
    <property type="entry name" value="Na+/solute_symporter_sf"/>
</dbReference>
<feature type="transmembrane region" description="Helical" evidence="12">
    <location>
        <begin position="58"/>
        <end position="78"/>
    </location>
</feature>
<dbReference type="AlphaFoldDB" id="A0A1I1I2R8"/>
<evidence type="ECO:0000256" key="4">
    <source>
        <dbReference type="ARBA" id="ARBA00022475"/>
    </source>
</evidence>
<dbReference type="GO" id="GO:0050660">
    <property type="term" value="F:flavin adenine dinucleotide binding"/>
    <property type="evidence" value="ECO:0007669"/>
    <property type="project" value="InterPro"/>
</dbReference>
<dbReference type="InterPro" id="IPR005170">
    <property type="entry name" value="Transptr-assoc_dom"/>
</dbReference>
<name>A0A1I1I2R8_9GAMM</name>
<feature type="transmembrane region" description="Helical" evidence="12">
    <location>
        <begin position="194"/>
        <end position="212"/>
    </location>
</feature>
<keyword evidence="7 12" id="KW-0812">Transmembrane</keyword>
<keyword evidence="5" id="KW-0997">Cell inner membrane</keyword>
<proteinExistence type="predicted"/>
<dbReference type="InterPro" id="IPR006037">
    <property type="entry name" value="RCK_C"/>
</dbReference>
<dbReference type="NCBIfam" id="NF003714">
    <property type="entry name" value="PRK05326.1-1"/>
    <property type="match status" value="1"/>
</dbReference>
<evidence type="ECO:0000259" key="13">
    <source>
        <dbReference type="PROSITE" id="PS51202"/>
    </source>
</evidence>
<sequence length="570" mass="61218">MDNLNSIFLIASALLCLSILASVISARVGMPLLFVFLGIGMLAGEDGLGGLNFQDFEVAYVIGHLALAIILLDGGMRTRMKTFRVGLRPAVSLATLGVVVTSSLTGLLAMWLFDLTLLQGLLVGAIVGSTDAAAVFSMLGGKGVHLNERVSATLEIESGTNDPMAIFLTITLITLITQDAADLTSAAILFIKQFGLGLPLGLAAGWVFARILKSVSLPTGLYPLLVTGAGLGLFAATNLLGGSGFLAIYLAGLMLGNSRSPQLQHILPVHDGLAWLSQIGLFLILGLLVTPHEMLAIALPATLLAIGLIFIARPLAVLVCLFPFFKFNIRELAFISWVGLRGAVPIVLAIFPVIAGAENAGLYFNIAFHVVLISLLLQGATLPWAAKKLKVEVPPEFAPKRRSQLGIFPEDDYEVFVYTVKSETLDGVELRRLRFPSGARIGALFRDKQLIHPSGSTRLQYKDLLCIIGRDTDLPVFNKMFNEEPAPKKEKARSFFGDFTLDGSAPLKDVAELYGLTISADQAELSLGEFLTRRFGGHPVVGDQMDWHGIHWVVVKVEGDVIVKVGLKPL</sequence>
<feature type="transmembrane region" description="Helical" evidence="12">
    <location>
        <begin position="360"/>
        <end position="380"/>
    </location>
</feature>
<keyword evidence="6" id="KW-0633">Potassium transport</keyword>
<feature type="domain" description="RCK C-terminal" evidence="13">
    <location>
        <begin position="403"/>
        <end position="483"/>
    </location>
</feature>
<feature type="transmembrane region" description="Helical" evidence="12">
    <location>
        <begin position="272"/>
        <end position="289"/>
    </location>
</feature>
<evidence type="ECO:0000256" key="11">
    <source>
        <dbReference type="ARBA" id="ARBA00023136"/>
    </source>
</evidence>
<protein>
    <submittedName>
        <fullName evidence="14">Potassium/proton antiporter, CPA1 family (TC 2.A.36)</fullName>
    </submittedName>
</protein>
<feature type="transmembrane region" description="Helical" evidence="12">
    <location>
        <begin position="224"/>
        <end position="251"/>
    </location>
</feature>
<evidence type="ECO:0000256" key="6">
    <source>
        <dbReference type="ARBA" id="ARBA00022538"/>
    </source>
</evidence>
<dbReference type="InterPro" id="IPR036721">
    <property type="entry name" value="RCK_C_sf"/>
</dbReference>
<evidence type="ECO:0000256" key="12">
    <source>
        <dbReference type="SAM" id="Phobius"/>
    </source>
</evidence>
<evidence type="ECO:0000313" key="14">
    <source>
        <dbReference type="EMBL" id="SFC30607.1"/>
    </source>
</evidence>
<dbReference type="GO" id="GO:1902600">
    <property type="term" value="P:proton transmembrane transport"/>
    <property type="evidence" value="ECO:0007669"/>
    <property type="project" value="InterPro"/>
</dbReference>
<dbReference type="Gene3D" id="3.30.465.10">
    <property type="match status" value="1"/>
</dbReference>
<keyword evidence="2" id="KW-0813">Transport</keyword>
<feature type="transmembrane region" description="Helical" evidence="12">
    <location>
        <begin position="90"/>
        <end position="113"/>
    </location>
</feature>
<keyword evidence="8" id="KW-0630">Potassium</keyword>
<keyword evidence="15" id="KW-1185">Reference proteome</keyword>
<evidence type="ECO:0000256" key="5">
    <source>
        <dbReference type="ARBA" id="ARBA00022519"/>
    </source>
</evidence>
<evidence type="ECO:0000256" key="2">
    <source>
        <dbReference type="ARBA" id="ARBA00022448"/>
    </source>
</evidence>
<feature type="transmembrane region" description="Helical" evidence="12">
    <location>
        <begin position="119"/>
        <end position="139"/>
    </location>
</feature>
<dbReference type="InterPro" id="IPR006153">
    <property type="entry name" value="Cation/H_exchanger_TM"/>
</dbReference>
<evidence type="ECO:0000256" key="3">
    <source>
        <dbReference type="ARBA" id="ARBA00022449"/>
    </source>
</evidence>
<dbReference type="RefSeq" id="WP_091963286.1">
    <property type="nucleotide sequence ID" value="NZ_FOLH01000004.1"/>
</dbReference>
<dbReference type="Proteomes" id="UP000199058">
    <property type="component" value="Unassembled WGS sequence"/>
</dbReference>
<dbReference type="PROSITE" id="PS51202">
    <property type="entry name" value="RCK_C"/>
    <property type="match status" value="1"/>
</dbReference>
<dbReference type="Gene3D" id="1.20.1530.20">
    <property type="match status" value="1"/>
</dbReference>
<keyword evidence="11 12" id="KW-0472">Membrane</keyword>
<feature type="transmembrane region" description="Helical" evidence="12">
    <location>
        <begin position="295"/>
        <end position="325"/>
    </location>
</feature>